<proteinExistence type="predicted"/>
<dbReference type="InterPro" id="IPR009679">
    <property type="entry name" value="Phage_186_CII-like"/>
</dbReference>
<gene>
    <name evidence="1" type="ORF">DIR46_07270</name>
</gene>
<evidence type="ECO:0000313" key="2">
    <source>
        <dbReference type="Proteomes" id="UP000245820"/>
    </source>
</evidence>
<protein>
    <submittedName>
        <fullName evidence="1">Uncharacterized protein</fullName>
    </submittedName>
</protein>
<dbReference type="Pfam" id="PF06892">
    <property type="entry name" value="Phage_CP76"/>
    <property type="match status" value="1"/>
</dbReference>
<dbReference type="KEGG" id="mtim:DIR46_07270"/>
<dbReference type="OrthoDB" id="6688863at2"/>
<name>A0A2S2DFY3_9BURK</name>
<keyword evidence="2" id="KW-1185">Reference proteome</keyword>
<dbReference type="AlphaFoldDB" id="A0A2S2DFY3"/>
<dbReference type="GO" id="GO:0003677">
    <property type="term" value="F:DNA binding"/>
    <property type="evidence" value="ECO:0007669"/>
    <property type="project" value="InterPro"/>
</dbReference>
<reference evidence="1 2" key="1">
    <citation type="submission" date="2018-05" db="EMBL/GenBank/DDBJ databases">
        <title>Complete genome sequence of Massilia oculi sp. nov. CCUG 43427T (=DSM 26321T), the type strain of M. oculi, and comparison with genome sequences of other Massilia strains.</title>
        <authorList>
            <person name="Zhu B."/>
        </authorList>
    </citation>
    <scope>NUCLEOTIDE SEQUENCE [LARGE SCALE GENOMIC DNA]</scope>
    <source>
        <strain evidence="1 2">CCUG 43427</strain>
    </source>
</reference>
<sequence>MNYKDAFHRTVHEAPGGCEALAVRMGYTAGLLRNKANPNSTTNVLTMDDASRVMELTGCHDVLHALARQHGFVCTKIDEQPASDMAVLESVTDIWQSLGQVGTQVHTALADGRIDRHEVESIEKAIFVSIRPMMELLARLNGMAQ</sequence>
<dbReference type="EMBL" id="CP029343">
    <property type="protein sequence ID" value="AWL04251.1"/>
    <property type="molecule type" value="Genomic_DNA"/>
</dbReference>
<organism evidence="1 2">
    <name type="scientific">Massilia oculi</name>
    <dbReference type="NCBI Taxonomy" id="945844"/>
    <lineage>
        <taxon>Bacteria</taxon>
        <taxon>Pseudomonadati</taxon>
        <taxon>Pseudomonadota</taxon>
        <taxon>Betaproteobacteria</taxon>
        <taxon>Burkholderiales</taxon>
        <taxon>Oxalobacteraceae</taxon>
        <taxon>Telluria group</taxon>
        <taxon>Massilia</taxon>
    </lineage>
</organism>
<dbReference type="RefSeq" id="WP_109344637.1">
    <property type="nucleotide sequence ID" value="NZ_CP029343.1"/>
</dbReference>
<dbReference type="Proteomes" id="UP000245820">
    <property type="component" value="Chromosome"/>
</dbReference>
<evidence type="ECO:0000313" key="1">
    <source>
        <dbReference type="EMBL" id="AWL04251.1"/>
    </source>
</evidence>
<accession>A0A2S2DFY3</accession>